<dbReference type="CDD" id="cd00118">
    <property type="entry name" value="LysM"/>
    <property type="match status" value="2"/>
</dbReference>
<protein>
    <submittedName>
        <fullName evidence="6">Transglycosylase</fullName>
    </submittedName>
</protein>
<dbReference type="InterPro" id="IPR023346">
    <property type="entry name" value="Lysozyme-like_dom_sf"/>
</dbReference>
<feature type="signal peptide" evidence="4">
    <location>
        <begin position="1"/>
        <end position="34"/>
    </location>
</feature>
<proteinExistence type="inferred from homology"/>
<evidence type="ECO:0000313" key="6">
    <source>
        <dbReference type="EMBL" id="GGK56495.1"/>
    </source>
</evidence>
<dbReference type="Gene3D" id="3.10.350.10">
    <property type="entry name" value="LysM domain"/>
    <property type="match status" value="2"/>
</dbReference>
<dbReference type="EMBL" id="BMLB01000001">
    <property type="protein sequence ID" value="GGK56495.1"/>
    <property type="molecule type" value="Genomic_DNA"/>
</dbReference>
<dbReference type="InterPro" id="IPR010618">
    <property type="entry name" value="RPF"/>
</dbReference>
<dbReference type="PROSITE" id="PS51782">
    <property type="entry name" value="LYSM"/>
    <property type="match status" value="2"/>
</dbReference>
<feature type="domain" description="LysM" evidence="5">
    <location>
        <begin position="239"/>
        <end position="283"/>
    </location>
</feature>
<dbReference type="CDD" id="cd13925">
    <property type="entry name" value="RPF"/>
    <property type="match status" value="1"/>
</dbReference>
<dbReference type="Proteomes" id="UP000662111">
    <property type="component" value="Unassembled WGS sequence"/>
</dbReference>
<evidence type="ECO:0000256" key="1">
    <source>
        <dbReference type="ARBA" id="ARBA00010830"/>
    </source>
</evidence>
<dbReference type="SUPFAM" id="SSF54106">
    <property type="entry name" value="LysM domain"/>
    <property type="match status" value="2"/>
</dbReference>
<dbReference type="SMART" id="SM00257">
    <property type="entry name" value="LysM"/>
    <property type="match status" value="2"/>
</dbReference>
<dbReference type="InterPro" id="IPR018392">
    <property type="entry name" value="LysM"/>
</dbReference>
<dbReference type="RefSeq" id="WP_022921117.1">
    <property type="nucleotide sequence ID" value="NZ_BMLB01000001.1"/>
</dbReference>
<feature type="domain" description="LysM" evidence="5">
    <location>
        <begin position="185"/>
        <end position="230"/>
    </location>
</feature>
<organism evidence="6 7">
    <name type="scientific">Ornithinimicrobium pekingense</name>
    <dbReference type="NCBI Taxonomy" id="384677"/>
    <lineage>
        <taxon>Bacteria</taxon>
        <taxon>Bacillati</taxon>
        <taxon>Actinomycetota</taxon>
        <taxon>Actinomycetes</taxon>
        <taxon>Micrococcales</taxon>
        <taxon>Ornithinimicrobiaceae</taxon>
        <taxon>Ornithinimicrobium</taxon>
    </lineage>
</organism>
<evidence type="ECO:0000256" key="4">
    <source>
        <dbReference type="SAM" id="SignalP"/>
    </source>
</evidence>
<evidence type="ECO:0000259" key="5">
    <source>
        <dbReference type="PROSITE" id="PS51782"/>
    </source>
</evidence>
<feature type="compositionally biased region" description="Low complexity" evidence="3">
    <location>
        <begin position="127"/>
        <end position="180"/>
    </location>
</feature>
<dbReference type="PANTHER" id="PTHR33734">
    <property type="entry name" value="LYSM DOMAIN-CONTAINING GPI-ANCHORED PROTEIN 2"/>
    <property type="match status" value="1"/>
</dbReference>
<sequence>MKHRAISPRRLSAVAAATGLATLAGVSVSSSAQAASGATWDAVAQCESGGNWSINTGNGYYGGLQFAQSTWEGFGGTAYAPRADLATREQQIAIAEKTLAVQGPGAWPVCSVRAGLTAGGPAPEAPAPAQESAPAPAEQAPVQEQAPAQQAPVQEQAPAQQAPAQQAPAQQAPAAPQEQAPADLVEHLIERGETTSSIAQRYGSTVQELVGINDLINGGALIYAGQVMLVPADGAAATGTVTIERGDTLAELAREHGTTVESLVELNGLADADLIIEGESLTIG</sequence>
<comment type="similarity">
    <text evidence="1">Belongs to the transglycosylase family. Rpf subfamily.</text>
</comment>
<feature type="region of interest" description="Disordered" evidence="3">
    <location>
        <begin position="119"/>
        <end position="180"/>
    </location>
</feature>
<evidence type="ECO:0000256" key="2">
    <source>
        <dbReference type="ARBA" id="ARBA00022801"/>
    </source>
</evidence>
<dbReference type="Pfam" id="PF06737">
    <property type="entry name" value="Transglycosylas"/>
    <property type="match status" value="1"/>
</dbReference>
<comment type="caution">
    <text evidence="6">The sequence shown here is derived from an EMBL/GenBank/DDBJ whole genome shotgun (WGS) entry which is preliminary data.</text>
</comment>
<keyword evidence="4" id="KW-0732">Signal</keyword>
<dbReference type="SUPFAM" id="SSF53955">
    <property type="entry name" value="Lysozyme-like"/>
    <property type="match status" value="1"/>
</dbReference>
<evidence type="ECO:0000256" key="3">
    <source>
        <dbReference type="SAM" id="MobiDB-lite"/>
    </source>
</evidence>
<dbReference type="Pfam" id="PF01476">
    <property type="entry name" value="LysM"/>
    <property type="match status" value="2"/>
</dbReference>
<feature type="chain" id="PRO_5045081732" evidence="4">
    <location>
        <begin position="35"/>
        <end position="284"/>
    </location>
</feature>
<dbReference type="Gene3D" id="1.10.530.10">
    <property type="match status" value="1"/>
</dbReference>
<reference evidence="7" key="1">
    <citation type="journal article" date="2019" name="Int. J. Syst. Evol. Microbiol.">
        <title>The Global Catalogue of Microorganisms (GCM) 10K type strain sequencing project: providing services to taxonomists for standard genome sequencing and annotation.</title>
        <authorList>
            <consortium name="The Broad Institute Genomics Platform"/>
            <consortium name="The Broad Institute Genome Sequencing Center for Infectious Disease"/>
            <person name="Wu L."/>
            <person name="Ma J."/>
        </authorList>
    </citation>
    <scope>NUCLEOTIDE SEQUENCE [LARGE SCALE GENOMIC DNA]</scope>
    <source>
        <strain evidence="7">CGMCC 1.5362</strain>
    </source>
</reference>
<dbReference type="PANTHER" id="PTHR33734:SF22">
    <property type="entry name" value="MEMBRANE-BOUND LYTIC MUREIN TRANSGLYCOSYLASE D"/>
    <property type="match status" value="1"/>
</dbReference>
<accession>A0ABQ2F320</accession>
<evidence type="ECO:0000313" key="7">
    <source>
        <dbReference type="Proteomes" id="UP000662111"/>
    </source>
</evidence>
<keyword evidence="7" id="KW-1185">Reference proteome</keyword>
<gene>
    <name evidence="6" type="ORF">GCM10011509_01050</name>
</gene>
<dbReference type="InterPro" id="IPR036779">
    <property type="entry name" value="LysM_dom_sf"/>
</dbReference>
<keyword evidence="2" id="KW-0378">Hydrolase</keyword>
<name>A0ABQ2F320_9MICO</name>